<comment type="subunit">
    <text evidence="4 10">Homodimer.</text>
</comment>
<dbReference type="RefSeq" id="WP_006980659.1">
    <property type="nucleotide sequence ID" value="NZ_ABVL01000009.1"/>
</dbReference>
<dbReference type="Pfam" id="PF00155">
    <property type="entry name" value="Aminotran_1_2"/>
    <property type="match status" value="1"/>
</dbReference>
<dbReference type="Proteomes" id="UP000005824">
    <property type="component" value="Unassembled WGS sequence"/>
</dbReference>
<dbReference type="InterPro" id="IPR015424">
    <property type="entry name" value="PyrdxlP-dep_Trfase"/>
</dbReference>
<dbReference type="CDD" id="cd06454">
    <property type="entry name" value="KBL_like"/>
    <property type="match status" value="1"/>
</dbReference>
<keyword evidence="7 9" id="KW-0663">Pyridoxal phosphate</keyword>
<evidence type="ECO:0000256" key="10">
    <source>
        <dbReference type="RuleBase" id="RU003693"/>
    </source>
</evidence>
<dbReference type="PROSITE" id="PS00599">
    <property type="entry name" value="AA_TRANSFER_CLASS_2"/>
    <property type="match status" value="1"/>
</dbReference>
<dbReference type="EC" id="2.3.1.47" evidence="10"/>
<evidence type="ECO:0000256" key="3">
    <source>
        <dbReference type="ARBA" id="ARBA00010008"/>
    </source>
</evidence>
<dbReference type="Gene3D" id="3.40.640.10">
    <property type="entry name" value="Type I PLP-dependent aspartate aminotransferase-like (Major domain)"/>
    <property type="match status" value="1"/>
</dbReference>
<dbReference type="PANTHER" id="PTHR13693:SF100">
    <property type="entry name" value="8-AMINO-7-OXONONANOATE SYNTHASE"/>
    <property type="match status" value="1"/>
</dbReference>
<protein>
    <recommendedName>
        <fullName evidence="10">8-amino-7-ketopelargonate synthase</fullName>
        <ecNumber evidence="10">2.3.1.47</ecNumber>
    </recommendedName>
</protein>
<comment type="pathway">
    <text evidence="2 10">Cofactor biosynthesis; biotin biosynthesis.</text>
</comment>
<dbReference type="InterPro" id="IPR004723">
    <property type="entry name" value="AONS_Archaea/Proteobacteria"/>
</dbReference>
<keyword evidence="6" id="KW-0093">Biotin biosynthesis</keyword>
<evidence type="ECO:0000256" key="9">
    <source>
        <dbReference type="PIRSR" id="PIRSR604723-51"/>
    </source>
</evidence>
<dbReference type="UniPathway" id="UPA00078"/>
<sequence>MAQSIDSELAELRANALLRQLREVDSPQQPTLELAGRKLLNFSSNDYLGLATEPVLRNAAKQAIDEYGVGAGASRLICGTLSPHMRLEERLADFKRTEAALVFSSGYATAVGTIGALMHKDDVVILDKLCHASLIDGARMSGAHVRVYPHNHLGKLESHLQWAHENYPEARVLVVTESVFSMDGDWAVLPEIVDIKRRYGAMLMLDEAHAVGVIGLNGRGLADQLGVAGEVEIQMGTLSKALGVSGGYVCGSRRLIDLLINRARSFIFSTAPPPAMAAAALAAVEFMLTPAGENRRQVLRRNLAHFASEMPMLFTGDKKLQSAIIPIILGSSEKAIESSQMLAEKGFFVPAIRYPTVARDAARLRVTISAKHTPKQISALCEQLRGLLK</sequence>
<evidence type="ECO:0000313" key="12">
    <source>
        <dbReference type="EMBL" id="EDY19157.1"/>
    </source>
</evidence>
<evidence type="ECO:0000259" key="11">
    <source>
        <dbReference type="Pfam" id="PF00155"/>
    </source>
</evidence>
<evidence type="ECO:0000256" key="4">
    <source>
        <dbReference type="ARBA" id="ARBA00011738"/>
    </source>
</evidence>
<dbReference type="InterPro" id="IPR015422">
    <property type="entry name" value="PyrdxlP-dep_Trfase_small"/>
</dbReference>
<dbReference type="GO" id="GO:0009102">
    <property type="term" value="P:biotin biosynthetic process"/>
    <property type="evidence" value="ECO:0007669"/>
    <property type="project" value="UniProtKB-UniRule"/>
</dbReference>
<evidence type="ECO:0000256" key="5">
    <source>
        <dbReference type="ARBA" id="ARBA00022679"/>
    </source>
</evidence>
<comment type="catalytic activity">
    <reaction evidence="8 10">
        <text>6-carboxyhexanoyl-[ACP] + L-alanine + H(+) = (8S)-8-amino-7-oxononanoate + holo-[ACP] + CO2</text>
        <dbReference type="Rhea" id="RHEA:42288"/>
        <dbReference type="Rhea" id="RHEA-COMP:9685"/>
        <dbReference type="Rhea" id="RHEA-COMP:9955"/>
        <dbReference type="ChEBI" id="CHEBI:15378"/>
        <dbReference type="ChEBI" id="CHEBI:16526"/>
        <dbReference type="ChEBI" id="CHEBI:57972"/>
        <dbReference type="ChEBI" id="CHEBI:64479"/>
        <dbReference type="ChEBI" id="CHEBI:78846"/>
        <dbReference type="ChEBI" id="CHEBI:149468"/>
        <dbReference type="EC" id="2.3.1.47"/>
    </reaction>
</comment>
<keyword evidence="12" id="KW-0012">Acyltransferase</keyword>
<name>B4D346_9BACT</name>
<comment type="similarity">
    <text evidence="3 10">Belongs to the class-II pyridoxal-phosphate-dependent aminotransferase family. BioF subfamily.</text>
</comment>
<reference evidence="12 13" key="1">
    <citation type="journal article" date="2011" name="J. Bacteriol.">
        <title>Genome sequence of Chthoniobacter flavus Ellin428, an aerobic heterotrophic soil bacterium.</title>
        <authorList>
            <person name="Kant R."/>
            <person name="van Passel M.W."/>
            <person name="Palva A."/>
            <person name="Lucas S."/>
            <person name="Lapidus A."/>
            <person name="Glavina Del Rio T."/>
            <person name="Dalin E."/>
            <person name="Tice H."/>
            <person name="Bruce D."/>
            <person name="Goodwin L."/>
            <person name="Pitluck S."/>
            <person name="Larimer F.W."/>
            <person name="Land M.L."/>
            <person name="Hauser L."/>
            <person name="Sangwan P."/>
            <person name="de Vos W.M."/>
            <person name="Janssen P.H."/>
            <person name="Smidt H."/>
        </authorList>
    </citation>
    <scope>NUCLEOTIDE SEQUENCE [LARGE SCALE GENOMIC DNA]</scope>
    <source>
        <strain evidence="12 13">Ellin428</strain>
    </source>
</reference>
<dbReference type="InterPro" id="IPR050087">
    <property type="entry name" value="AON_synthase_class-II"/>
</dbReference>
<proteinExistence type="inferred from homology"/>
<feature type="domain" description="Aminotransferase class I/classII large" evidence="11">
    <location>
        <begin position="38"/>
        <end position="384"/>
    </location>
</feature>
<evidence type="ECO:0000256" key="2">
    <source>
        <dbReference type="ARBA" id="ARBA00004746"/>
    </source>
</evidence>
<evidence type="ECO:0000256" key="6">
    <source>
        <dbReference type="ARBA" id="ARBA00022756"/>
    </source>
</evidence>
<dbReference type="STRING" id="497964.CfE428DRAFT_3334"/>
<evidence type="ECO:0000256" key="7">
    <source>
        <dbReference type="ARBA" id="ARBA00022898"/>
    </source>
</evidence>
<dbReference type="InterPro" id="IPR001917">
    <property type="entry name" value="Aminotrans_II_pyridoxalP_BS"/>
</dbReference>
<feature type="modified residue" description="N6-(pyridoxal phosphate)lysine" evidence="9">
    <location>
        <position position="240"/>
    </location>
</feature>
<keyword evidence="13" id="KW-1185">Reference proteome</keyword>
<dbReference type="FunCoup" id="B4D346">
    <property type="interactions" value="394"/>
</dbReference>
<organism evidence="12 13">
    <name type="scientific">Chthoniobacter flavus Ellin428</name>
    <dbReference type="NCBI Taxonomy" id="497964"/>
    <lineage>
        <taxon>Bacteria</taxon>
        <taxon>Pseudomonadati</taxon>
        <taxon>Verrucomicrobiota</taxon>
        <taxon>Spartobacteria</taxon>
        <taxon>Chthoniobacterales</taxon>
        <taxon>Chthoniobacteraceae</taxon>
        <taxon>Chthoniobacter</taxon>
    </lineage>
</organism>
<dbReference type="NCBIfam" id="TIGR00858">
    <property type="entry name" value="bioF"/>
    <property type="match status" value="1"/>
</dbReference>
<comment type="caution">
    <text evidence="12">The sequence shown here is derived from an EMBL/GenBank/DDBJ whole genome shotgun (WGS) entry which is preliminary data.</text>
</comment>
<dbReference type="InterPro" id="IPR015421">
    <property type="entry name" value="PyrdxlP-dep_Trfase_major"/>
</dbReference>
<keyword evidence="5 10" id="KW-0808">Transferase</keyword>
<evidence type="ECO:0000313" key="13">
    <source>
        <dbReference type="Proteomes" id="UP000005824"/>
    </source>
</evidence>
<dbReference type="InParanoid" id="B4D346"/>
<dbReference type="EMBL" id="ABVL01000009">
    <property type="protein sequence ID" value="EDY19157.1"/>
    <property type="molecule type" value="Genomic_DNA"/>
</dbReference>
<dbReference type="AlphaFoldDB" id="B4D346"/>
<evidence type="ECO:0000256" key="1">
    <source>
        <dbReference type="ARBA" id="ARBA00001933"/>
    </source>
</evidence>
<evidence type="ECO:0000256" key="8">
    <source>
        <dbReference type="ARBA" id="ARBA00047715"/>
    </source>
</evidence>
<dbReference type="eggNOG" id="COG0156">
    <property type="taxonomic scope" value="Bacteria"/>
</dbReference>
<dbReference type="InterPro" id="IPR004839">
    <property type="entry name" value="Aminotransferase_I/II_large"/>
</dbReference>
<dbReference type="SUPFAM" id="SSF53383">
    <property type="entry name" value="PLP-dependent transferases"/>
    <property type="match status" value="1"/>
</dbReference>
<dbReference type="GO" id="GO:0030170">
    <property type="term" value="F:pyridoxal phosphate binding"/>
    <property type="evidence" value="ECO:0007669"/>
    <property type="project" value="InterPro"/>
</dbReference>
<dbReference type="GO" id="GO:0008710">
    <property type="term" value="F:8-amino-7-oxononanoate synthase activity"/>
    <property type="evidence" value="ECO:0007669"/>
    <property type="project" value="UniProtKB-UniRule"/>
</dbReference>
<dbReference type="Gene3D" id="3.90.1150.10">
    <property type="entry name" value="Aspartate Aminotransferase, domain 1"/>
    <property type="match status" value="1"/>
</dbReference>
<dbReference type="PANTHER" id="PTHR13693">
    <property type="entry name" value="CLASS II AMINOTRANSFERASE/8-AMINO-7-OXONONANOATE SYNTHASE"/>
    <property type="match status" value="1"/>
</dbReference>
<comment type="cofactor">
    <cofactor evidence="1 9 10">
        <name>pyridoxal 5'-phosphate</name>
        <dbReference type="ChEBI" id="CHEBI:597326"/>
    </cofactor>
</comment>
<gene>
    <name evidence="12" type="ORF">CfE428DRAFT_3334</name>
</gene>
<comment type="function">
    <text evidence="10">Catalyzes the decarboxylative condensation of pimeloyl-[acyl-carrier protein] and L-alanine to produce 8-amino-7-oxononanoate (AON), [acyl-carrier protein], and carbon dioxide.</text>
</comment>
<accession>B4D346</accession>